<evidence type="ECO:0000313" key="2">
    <source>
        <dbReference type="EMBL" id="MCK1788952.1"/>
    </source>
</evidence>
<dbReference type="Proteomes" id="UP001299876">
    <property type="component" value="Unassembled WGS sequence"/>
</dbReference>
<organism evidence="2 3">
    <name type="scientific">Pseudomonas violetae</name>
    <dbReference type="NCBI Taxonomy" id="2915813"/>
    <lineage>
        <taxon>Bacteria</taxon>
        <taxon>Pseudomonadati</taxon>
        <taxon>Pseudomonadota</taxon>
        <taxon>Gammaproteobacteria</taxon>
        <taxon>Pseudomonadales</taxon>
        <taxon>Pseudomonadaceae</taxon>
        <taxon>Pseudomonas</taxon>
    </lineage>
</organism>
<name>A0ABT0EU01_9PSED</name>
<keyword evidence="3" id="KW-1185">Reference proteome</keyword>
<proteinExistence type="predicted"/>
<sequence length="275" mass="30552">MYSPAEIEQRVEQLERRLIAEREGSEALKGMMNAACARLELERDAALAALKAIQVAKPSVKLTVVYRSGEGQEPLVAFSPDFAHYYDRLAPGTEVSLYAEPSATRFRDEGVANLVFPTMLRKMWSGGEVQAWLKHQGPLYAWPAPQRPAFQIRVAPWMLECFGADIASDEQERNARFLEEALELVQACGASAGEAHELVDYVFGRALEERVQEVGGVMVTLAALCLAHGMDMHQAGEIELDRINQPEVIDRIRKKQQSKPAFGPLPGSYPDRNPS</sequence>
<dbReference type="RefSeq" id="WP_247286561.1">
    <property type="nucleotide sequence ID" value="NZ_JAKNRW010000001.1"/>
</dbReference>
<gene>
    <name evidence="2" type="ORF">L9059_01865</name>
</gene>
<protein>
    <submittedName>
        <fullName evidence="2">Uncharacterized protein</fullName>
    </submittedName>
</protein>
<accession>A0ABT0EU01</accession>
<comment type="caution">
    <text evidence="2">The sequence shown here is derived from an EMBL/GenBank/DDBJ whole genome shotgun (WGS) entry which is preliminary data.</text>
</comment>
<feature type="region of interest" description="Disordered" evidence="1">
    <location>
        <begin position="254"/>
        <end position="275"/>
    </location>
</feature>
<dbReference type="EMBL" id="JAKNRW010000001">
    <property type="protein sequence ID" value="MCK1788952.1"/>
    <property type="molecule type" value="Genomic_DNA"/>
</dbReference>
<reference evidence="2 3" key="1">
    <citation type="submission" date="2022-02" db="EMBL/GenBank/DDBJ databases">
        <title>Comparative genomics of the first Antarctic Pseudomonas spp. capable of biotransforming 2,4,6-Trinitrotoluene.</title>
        <authorList>
            <person name="Cabrera M.A."/>
            <person name="Marquez S.L."/>
            <person name="Perez-Donoso J.M."/>
        </authorList>
    </citation>
    <scope>NUCLEOTIDE SEQUENCE [LARGE SCALE GENOMIC DNA]</scope>
    <source>
        <strain evidence="2 3">TNT19</strain>
    </source>
</reference>
<evidence type="ECO:0000256" key="1">
    <source>
        <dbReference type="SAM" id="MobiDB-lite"/>
    </source>
</evidence>
<evidence type="ECO:0000313" key="3">
    <source>
        <dbReference type="Proteomes" id="UP001299876"/>
    </source>
</evidence>